<accession>A0A7J8MWW6</accession>
<protein>
    <recommendedName>
        <fullName evidence="5">B-block binding subunit of TFIIIC domain-containing protein</fullName>
    </recommendedName>
</protein>
<evidence type="ECO:0000313" key="4">
    <source>
        <dbReference type="Proteomes" id="UP000593572"/>
    </source>
</evidence>
<dbReference type="GO" id="GO:0042791">
    <property type="term" value="P:5S class rRNA transcription by RNA polymerase III"/>
    <property type="evidence" value="ECO:0007669"/>
    <property type="project" value="TreeGrafter"/>
</dbReference>
<keyword evidence="4" id="KW-1185">Reference proteome</keyword>
<dbReference type="PANTHER" id="PTHR15180">
    <property type="entry name" value="GENERAL TRANSCRIPTION FACTOR 3C POLYPEPTIDE 1"/>
    <property type="match status" value="1"/>
</dbReference>
<dbReference type="GO" id="GO:0000127">
    <property type="term" value="C:transcription factor TFIIIC complex"/>
    <property type="evidence" value="ECO:0007669"/>
    <property type="project" value="InterPro"/>
</dbReference>
<dbReference type="InterPro" id="IPR056062">
    <property type="entry name" value="DUF7645"/>
</dbReference>
<feature type="non-terminal residue" evidence="3">
    <location>
        <position position="1"/>
    </location>
</feature>
<evidence type="ECO:0000313" key="3">
    <source>
        <dbReference type="EMBL" id="MBA0569228.1"/>
    </source>
</evidence>
<dbReference type="Proteomes" id="UP000593572">
    <property type="component" value="Unassembled WGS sequence"/>
</dbReference>
<sequence>MEAMRANGYIRGKMVRATLLHGFLWDYACSLSARDDVLSYGRQDHDLHNLCVTFDVEGAIKGIPLELFFQVVGSSVIVEKGVHLRDLSNEEYNELYGTSAIRRLSLLVSILQRLKLIRRVNSGSSDDGVTSLHASPVYSLELKPYIEEPTLLIACSNFGSLDLCPDRHVMDEMIRHEFVLSNRDAIDEYWQFLEYTYAGVDLKDASHAFPGSTVHEIFGYSSWASVRRMTVGQKAAVLKLIAKVKFNEKLPYKKCKEISKNLNLTMEQ</sequence>
<dbReference type="GO" id="GO:0006384">
    <property type="term" value="P:transcription initiation at RNA polymerase III promoter"/>
    <property type="evidence" value="ECO:0007669"/>
    <property type="project" value="InterPro"/>
</dbReference>
<organism evidence="3 4">
    <name type="scientific">Gossypium lobatum</name>
    <dbReference type="NCBI Taxonomy" id="34289"/>
    <lineage>
        <taxon>Eukaryota</taxon>
        <taxon>Viridiplantae</taxon>
        <taxon>Streptophyta</taxon>
        <taxon>Embryophyta</taxon>
        <taxon>Tracheophyta</taxon>
        <taxon>Spermatophyta</taxon>
        <taxon>Magnoliopsida</taxon>
        <taxon>eudicotyledons</taxon>
        <taxon>Gunneridae</taxon>
        <taxon>Pentapetalae</taxon>
        <taxon>rosids</taxon>
        <taxon>malvids</taxon>
        <taxon>Malvales</taxon>
        <taxon>Malvaceae</taxon>
        <taxon>Malvoideae</taxon>
        <taxon>Gossypium</taxon>
    </lineage>
</organism>
<dbReference type="InterPro" id="IPR056064">
    <property type="entry name" value="DUF7647"/>
</dbReference>
<evidence type="ECO:0000259" key="2">
    <source>
        <dbReference type="Pfam" id="PF24658"/>
    </source>
</evidence>
<name>A0A7J8MWW6_9ROSI</name>
<proteinExistence type="predicted"/>
<feature type="domain" description="DUF7645" evidence="1">
    <location>
        <begin position="225"/>
        <end position="268"/>
    </location>
</feature>
<dbReference type="Pfam" id="PF24658">
    <property type="entry name" value="DUF7647"/>
    <property type="match status" value="1"/>
</dbReference>
<dbReference type="PANTHER" id="PTHR15180:SF1">
    <property type="entry name" value="GENERAL TRANSCRIPTION FACTOR 3C POLYPEPTIDE 1"/>
    <property type="match status" value="1"/>
</dbReference>
<dbReference type="GO" id="GO:0003677">
    <property type="term" value="F:DNA binding"/>
    <property type="evidence" value="ECO:0007669"/>
    <property type="project" value="InterPro"/>
</dbReference>
<dbReference type="EMBL" id="JABEZX010000010">
    <property type="protein sequence ID" value="MBA0569228.1"/>
    <property type="molecule type" value="Genomic_DNA"/>
</dbReference>
<evidence type="ECO:0008006" key="5">
    <source>
        <dbReference type="Google" id="ProtNLM"/>
    </source>
</evidence>
<comment type="caution">
    <text evidence="3">The sequence shown here is derived from an EMBL/GenBank/DDBJ whole genome shotgun (WGS) entry which is preliminary data.</text>
</comment>
<evidence type="ECO:0000259" key="1">
    <source>
        <dbReference type="Pfam" id="PF24655"/>
    </source>
</evidence>
<feature type="domain" description="DUF7647" evidence="2">
    <location>
        <begin position="48"/>
        <end position="224"/>
    </location>
</feature>
<gene>
    <name evidence="3" type="ORF">Golob_006672</name>
</gene>
<dbReference type="AlphaFoldDB" id="A0A7J8MWW6"/>
<dbReference type="Pfam" id="PF24655">
    <property type="entry name" value="DUF7645"/>
    <property type="match status" value="1"/>
</dbReference>
<dbReference type="InterPro" id="IPR044210">
    <property type="entry name" value="Tfc3-like"/>
</dbReference>
<reference evidence="3 4" key="1">
    <citation type="journal article" date="2019" name="Genome Biol. Evol.">
        <title>Insights into the evolution of the New World diploid cottons (Gossypium, subgenus Houzingenia) based on genome sequencing.</title>
        <authorList>
            <person name="Grover C.E."/>
            <person name="Arick M.A. 2nd"/>
            <person name="Thrash A."/>
            <person name="Conover J.L."/>
            <person name="Sanders W.S."/>
            <person name="Peterson D.G."/>
            <person name="Frelichowski J.E."/>
            <person name="Scheffler J.A."/>
            <person name="Scheffler B.E."/>
            <person name="Wendel J.F."/>
        </authorList>
    </citation>
    <scope>NUCLEOTIDE SEQUENCE [LARGE SCALE GENOMIC DNA]</scope>
    <source>
        <strain evidence="3">157</strain>
        <tissue evidence="3">Leaf</tissue>
    </source>
</reference>